<protein>
    <submittedName>
        <fullName evidence="2">Uncharacterized protein</fullName>
    </submittedName>
</protein>
<keyword evidence="1" id="KW-1133">Transmembrane helix</keyword>
<comment type="caution">
    <text evidence="2">The sequence shown here is derived from an EMBL/GenBank/DDBJ whole genome shotgun (WGS) entry which is preliminary data.</text>
</comment>
<keyword evidence="1" id="KW-0472">Membrane</keyword>
<evidence type="ECO:0000313" key="3">
    <source>
        <dbReference type="Proteomes" id="UP001355206"/>
    </source>
</evidence>
<keyword evidence="3" id="KW-1185">Reference proteome</keyword>
<gene>
    <name evidence="2" type="ORF">MOTC310_09575</name>
</gene>
<evidence type="ECO:0000313" key="2">
    <source>
        <dbReference type="EMBL" id="MEE7490707.1"/>
    </source>
</evidence>
<feature type="transmembrane region" description="Helical" evidence="1">
    <location>
        <begin position="43"/>
        <end position="61"/>
    </location>
</feature>
<dbReference type="Proteomes" id="UP001355206">
    <property type="component" value="Unassembled WGS sequence"/>
</dbReference>
<name>A0ABU7TLT1_9HYPH</name>
<dbReference type="EMBL" id="MLCA01000003">
    <property type="protein sequence ID" value="MEE7490707.1"/>
    <property type="molecule type" value="Genomic_DNA"/>
</dbReference>
<organism evidence="2 3">
    <name type="scientific">Methylobacterium oryzae</name>
    <dbReference type="NCBI Taxonomy" id="334852"/>
    <lineage>
        <taxon>Bacteria</taxon>
        <taxon>Pseudomonadati</taxon>
        <taxon>Pseudomonadota</taxon>
        <taxon>Alphaproteobacteria</taxon>
        <taxon>Hyphomicrobiales</taxon>
        <taxon>Methylobacteriaceae</taxon>
        <taxon>Methylobacterium</taxon>
    </lineage>
</organism>
<reference evidence="2 3" key="1">
    <citation type="journal article" date="2012" name="Genet. Mol. Biol.">
        <title>Analysis of 16S rRNA and mxaF genes revealing insights into Methylobacterium niche-specific plant association.</title>
        <authorList>
            <person name="Dourado M.N."/>
            <person name="Andreote F.D."/>
            <person name="Dini-Andreote F."/>
            <person name="Conti R."/>
            <person name="Araujo J.M."/>
            <person name="Araujo W.L."/>
        </authorList>
    </citation>
    <scope>NUCLEOTIDE SEQUENCE [LARGE SCALE GENOMIC DNA]</scope>
    <source>
        <strain evidence="2 3">TC3-10</strain>
    </source>
</reference>
<dbReference type="RefSeq" id="WP_331301613.1">
    <property type="nucleotide sequence ID" value="NZ_MLCA01000003.1"/>
</dbReference>
<accession>A0ABU7TLT1</accession>
<proteinExistence type="predicted"/>
<evidence type="ECO:0000256" key="1">
    <source>
        <dbReference type="SAM" id="Phobius"/>
    </source>
</evidence>
<keyword evidence="1" id="KW-0812">Transmembrane</keyword>
<sequence>MRRTAEILTTLILFAVVMSALGWAANAAAPSIQGGMVDHLGQGGFWAFFVALWITAGVLLYREKADRAAGK</sequence>